<protein>
    <recommendedName>
        <fullName evidence="5">WYL domain-containing protein</fullName>
    </recommendedName>
</protein>
<proteinExistence type="predicted"/>
<evidence type="ECO:0008006" key="5">
    <source>
        <dbReference type="Google" id="ProtNLM"/>
    </source>
</evidence>
<dbReference type="PANTHER" id="PTHR34580:SF3">
    <property type="entry name" value="PROTEIN PAFB"/>
    <property type="match status" value="1"/>
</dbReference>
<keyword evidence="4" id="KW-1185">Reference proteome</keyword>
<dbReference type="Pfam" id="PF13280">
    <property type="entry name" value="WYL"/>
    <property type="match status" value="1"/>
</dbReference>
<dbReference type="EMBL" id="BMDX01000002">
    <property type="protein sequence ID" value="GGA67055.1"/>
    <property type="molecule type" value="Genomic_DNA"/>
</dbReference>
<evidence type="ECO:0000259" key="1">
    <source>
        <dbReference type="Pfam" id="PF13280"/>
    </source>
</evidence>
<feature type="domain" description="WYL" evidence="1">
    <location>
        <begin position="51"/>
        <end position="117"/>
    </location>
</feature>
<dbReference type="AlphaFoldDB" id="A0A8J2U2J9"/>
<sequence length="226" mass="25083">MRTADFEPLFEHDPEVILSALARGFGDGISGGTESSKHCINAIRLIHPKSEVVAAIMRAINSGSAVKCRYHSLSSGASSRTIVPHAIIDNGHRWHVRAYDRKTSSFRDFVCSRFENIVEVHAPVKAQETEANDTDWNSILELEIVPHPSIKHPKAIEMDFDMKNGKLLIDVRAALAGYLLRQWQVDCSSVEATSTEGYQLRLNNLEQLEGIASLAMAPRLIHKDIG</sequence>
<organism evidence="3 4">
    <name type="scientific">Neiella marina</name>
    <dbReference type="NCBI Taxonomy" id="508461"/>
    <lineage>
        <taxon>Bacteria</taxon>
        <taxon>Pseudomonadati</taxon>
        <taxon>Pseudomonadota</taxon>
        <taxon>Gammaproteobacteria</taxon>
        <taxon>Alteromonadales</taxon>
        <taxon>Echinimonadaceae</taxon>
        <taxon>Neiella</taxon>
    </lineage>
</organism>
<feature type="domain" description="DNA-binding transcriptional repressor CapW C-terminal dimerisation" evidence="2">
    <location>
        <begin position="140"/>
        <end position="208"/>
    </location>
</feature>
<dbReference type="PROSITE" id="PS52050">
    <property type="entry name" value="WYL"/>
    <property type="match status" value="1"/>
</dbReference>
<evidence type="ECO:0000259" key="2">
    <source>
        <dbReference type="Pfam" id="PF26107"/>
    </source>
</evidence>
<dbReference type="InterPro" id="IPR026881">
    <property type="entry name" value="WYL_dom"/>
</dbReference>
<evidence type="ECO:0000313" key="4">
    <source>
        <dbReference type="Proteomes" id="UP000619743"/>
    </source>
</evidence>
<dbReference type="Pfam" id="PF26107">
    <property type="entry name" value="BrxR_CTD"/>
    <property type="match status" value="1"/>
</dbReference>
<dbReference type="InterPro" id="IPR051534">
    <property type="entry name" value="CBASS_pafABC_assoc_protein"/>
</dbReference>
<accession>A0A8J2U2J9</accession>
<dbReference type="PANTHER" id="PTHR34580">
    <property type="match status" value="1"/>
</dbReference>
<comment type="caution">
    <text evidence="3">The sequence shown here is derived from an EMBL/GenBank/DDBJ whole genome shotgun (WGS) entry which is preliminary data.</text>
</comment>
<gene>
    <name evidence="3" type="ORF">GCM10011369_05830</name>
</gene>
<name>A0A8J2U2J9_9GAMM</name>
<dbReference type="InterPro" id="IPR059020">
    <property type="entry name" value="CapW_CTD"/>
</dbReference>
<evidence type="ECO:0000313" key="3">
    <source>
        <dbReference type="EMBL" id="GGA67055.1"/>
    </source>
</evidence>
<reference evidence="4" key="1">
    <citation type="journal article" date="2019" name="Int. J. Syst. Evol. Microbiol.">
        <title>The Global Catalogue of Microorganisms (GCM) 10K type strain sequencing project: providing services to taxonomists for standard genome sequencing and annotation.</title>
        <authorList>
            <consortium name="The Broad Institute Genomics Platform"/>
            <consortium name="The Broad Institute Genome Sequencing Center for Infectious Disease"/>
            <person name="Wu L."/>
            <person name="Ma J."/>
        </authorList>
    </citation>
    <scope>NUCLEOTIDE SEQUENCE [LARGE SCALE GENOMIC DNA]</scope>
    <source>
        <strain evidence="4">CGMCC 1.10130</strain>
    </source>
</reference>
<dbReference type="Proteomes" id="UP000619743">
    <property type="component" value="Unassembled WGS sequence"/>
</dbReference>